<comment type="caution">
    <text evidence="2">The sequence shown here is derived from an EMBL/GenBank/DDBJ whole genome shotgun (WGS) entry which is preliminary data.</text>
</comment>
<keyword evidence="3" id="KW-1185">Reference proteome</keyword>
<protein>
    <submittedName>
        <fullName evidence="2">Vacuolar (H+)-ATPase G subunit</fullName>
    </submittedName>
</protein>
<dbReference type="Gene3D" id="1.20.5.2950">
    <property type="match status" value="1"/>
</dbReference>
<accession>A0A399FBL9</accession>
<dbReference type="Pfam" id="PF16999">
    <property type="entry name" value="V-ATPase_G_2"/>
    <property type="match status" value="1"/>
</dbReference>
<sequence>MAGSGLIKSLAERESALTQQLEDARRAAENTVREAEAKAAAIAAETEAALREMEAQSRARTAEAVARIEAESKAKAEAEGASIRTAATSKIAGAVQEVLKEVLP</sequence>
<name>A0A399FBL9_9DEIN</name>
<gene>
    <name evidence="2" type="ORF">Mgrana_00432</name>
</gene>
<reference evidence="2 3" key="1">
    <citation type="submission" date="2018-08" db="EMBL/GenBank/DDBJ databases">
        <title>Meiothermus granaticius genome AF-68 sequencing project.</title>
        <authorList>
            <person name="Da Costa M.S."/>
            <person name="Albuquerque L."/>
            <person name="Raposo P."/>
            <person name="Froufe H.J.C."/>
            <person name="Barroso C.S."/>
            <person name="Egas C."/>
        </authorList>
    </citation>
    <scope>NUCLEOTIDE SEQUENCE [LARGE SCALE GENOMIC DNA]</scope>
    <source>
        <strain evidence="2 3">AF-68</strain>
    </source>
</reference>
<keyword evidence="1" id="KW-0175">Coiled coil</keyword>
<dbReference type="OrthoDB" id="27601at2"/>
<organism evidence="2 3">
    <name type="scientific">Meiothermus granaticius NBRC 107808</name>
    <dbReference type="NCBI Taxonomy" id="1227551"/>
    <lineage>
        <taxon>Bacteria</taxon>
        <taxon>Thermotogati</taxon>
        <taxon>Deinococcota</taxon>
        <taxon>Deinococci</taxon>
        <taxon>Thermales</taxon>
        <taxon>Thermaceae</taxon>
        <taxon>Meiothermus</taxon>
    </lineage>
</organism>
<evidence type="ECO:0000256" key="1">
    <source>
        <dbReference type="SAM" id="Coils"/>
    </source>
</evidence>
<dbReference type="AlphaFoldDB" id="A0A399FBL9"/>
<proteinExistence type="predicted"/>
<evidence type="ECO:0000313" key="2">
    <source>
        <dbReference type="EMBL" id="RIH93608.1"/>
    </source>
</evidence>
<dbReference type="RefSeq" id="WP_119355961.1">
    <property type="nucleotide sequence ID" value="NZ_BJXM01000009.1"/>
</dbReference>
<dbReference type="EMBL" id="QWLB01000004">
    <property type="protein sequence ID" value="RIH93608.1"/>
    <property type="molecule type" value="Genomic_DNA"/>
</dbReference>
<dbReference type="Proteomes" id="UP000266178">
    <property type="component" value="Unassembled WGS sequence"/>
</dbReference>
<evidence type="ECO:0000313" key="3">
    <source>
        <dbReference type="Proteomes" id="UP000266178"/>
    </source>
</evidence>
<feature type="coiled-coil region" evidence="1">
    <location>
        <begin position="7"/>
        <end position="52"/>
    </location>
</feature>